<evidence type="ECO:0000313" key="5">
    <source>
        <dbReference type="Proteomes" id="UP000009026"/>
    </source>
</evidence>
<dbReference type="InterPro" id="IPR045569">
    <property type="entry name" value="Metalloprtase-TldD/E_C"/>
</dbReference>
<dbReference type="GO" id="GO:0005829">
    <property type="term" value="C:cytosol"/>
    <property type="evidence" value="ECO:0007669"/>
    <property type="project" value="TreeGrafter"/>
</dbReference>
<evidence type="ECO:0000259" key="3">
    <source>
        <dbReference type="Pfam" id="PF19289"/>
    </source>
</evidence>
<evidence type="ECO:0000313" key="4">
    <source>
        <dbReference type="EMBL" id="AKQ67428.1"/>
    </source>
</evidence>
<organism evidence="4 5">
    <name type="scientific">Pseudomyxococcus hansupus</name>
    <dbReference type="NCBI Taxonomy" id="1297742"/>
    <lineage>
        <taxon>Bacteria</taxon>
        <taxon>Pseudomonadati</taxon>
        <taxon>Myxococcota</taxon>
        <taxon>Myxococcia</taxon>
        <taxon>Myxococcales</taxon>
        <taxon>Cystobacterineae</taxon>
        <taxon>Myxococcaceae</taxon>
        <taxon>Pseudomyxococcus</taxon>
    </lineage>
</organism>
<feature type="region of interest" description="Disordered" evidence="2">
    <location>
        <begin position="570"/>
        <end position="591"/>
    </location>
</feature>
<dbReference type="eggNOG" id="COG0312">
    <property type="taxonomic scope" value="Bacteria"/>
</dbReference>
<proteinExistence type="inferred from homology"/>
<feature type="compositionally biased region" description="Basic and acidic residues" evidence="2">
    <location>
        <begin position="181"/>
        <end position="195"/>
    </location>
</feature>
<protein>
    <submittedName>
        <fullName evidence="4">TldD-domain protein</fullName>
    </submittedName>
</protein>
<dbReference type="EMBL" id="CP012109">
    <property type="protein sequence ID" value="AKQ67428.1"/>
    <property type="molecule type" value="Genomic_DNA"/>
</dbReference>
<dbReference type="OrthoDB" id="9788526at2"/>
<dbReference type="SUPFAM" id="SSF111283">
    <property type="entry name" value="Putative modulator of DNA gyrase, PmbA/TldD"/>
    <property type="match status" value="1"/>
</dbReference>
<evidence type="ECO:0000256" key="2">
    <source>
        <dbReference type="SAM" id="MobiDB-lite"/>
    </source>
</evidence>
<dbReference type="Proteomes" id="UP000009026">
    <property type="component" value="Chromosome"/>
</dbReference>
<dbReference type="PANTHER" id="PTHR30624:SF0">
    <property type="entry name" value="METALLOPROTEASE SLR0863"/>
    <property type="match status" value="1"/>
</dbReference>
<dbReference type="GO" id="GO:0006508">
    <property type="term" value="P:proteolysis"/>
    <property type="evidence" value="ECO:0007669"/>
    <property type="project" value="InterPro"/>
</dbReference>
<dbReference type="Pfam" id="PF19289">
    <property type="entry name" value="PmbA_TldD_3rd"/>
    <property type="match status" value="1"/>
</dbReference>
<dbReference type="InterPro" id="IPR051463">
    <property type="entry name" value="Peptidase_U62_metallo"/>
</dbReference>
<dbReference type="KEGG" id="mym:A176_004340"/>
<feature type="domain" description="Metalloprotease TldD/E C-terminal" evidence="3">
    <location>
        <begin position="320"/>
        <end position="565"/>
    </location>
</feature>
<dbReference type="GO" id="GO:0008237">
    <property type="term" value="F:metallopeptidase activity"/>
    <property type="evidence" value="ECO:0007669"/>
    <property type="project" value="InterPro"/>
</dbReference>
<sequence>MSAELLVTWSGWASVGDVQALLRPVFPLLAVSALLTAAAPVPDARVTLLDAMSAELSRNHQQLKMQNHEPPYFMSYQLKDYVSYAVAARYGALFMDDGYRERKLYVDVRVGDYDFDSSVEEGLEFSFSSKGTSYVSRKEGPLDDSPLALRTSLWLITDEKFKSALFQYLKKKGEDVYAVEDPKRPPSFSREKPVQHTEPPVSAPFDRERWVKVSRDVSARFNAHPELFDSEVRITQDKVTRLFVSSEGSRIITEETLYGLHVSAVTRAPDGQLLDNSRNFYSPTEAGLPDEARLVKAADTIVEELLALRAAPAIDPYTGPAILAPEAAGVLFHEAVGHRLEGDRQGGESEGKTFKGQVGKQVLPSFISIHDDPTRRVLHGEPLNGYYLFDEEGVRGQRVTLVEKGVLRNYLQGRRPVEGFLQSNGHGRSQGNLKPVARMANLLVESTNGVSDAELKKRLIAEAKRQGKPYGLIIRDITGGNTNTSSYGYQAFKGVPRMVYRVDVKTGKETLVRGVEIVGTPLSAVNRILASGQKQGVFNGFCGAESGNVPVSTVAPAMLLQELELQRTMEGKDRPPILTSPAALEAPARKP</sequence>
<gene>
    <name evidence="4" type="ORF">A176_004340</name>
</gene>
<dbReference type="STRING" id="1297742.A176_004340"/>
<reference evidence="4 5" key="1">
    <citation type="journal article" date="2016" name="PLoS ONE">
        <title>Complete Genome Sequence and Comparative Genomics of a Novel Myxobacterium Myxococcus hansupus.</title>
        <authorList>
            <person name="Sharma G."/>
            <person name="Narwani T."/>
            <person name="Subramanian S."/>
        </authorList>
    </citation>
    <scope>NUCLEOTIDE SEQUENCE [LARGE SCALE GENOMIC DNA]</scope>
    <source>
        <strain evidence="5">mixupus</strain>
    </source>
</reference>
<dbReference type="PANTHER" id="PTHR30624">
    <property type="entry name" value="UNCHARACTERIZED PROTEIN TLDD AND PMBA"/>
    <property type="match status" value="1"/>
</dbReference>
<keyword evidence="5" id="KW-1185">Reference proteome</keyword>
<accession>A0A0H4X0P5</accession>
<name>A0A0H4X0P5_9BACT</name>
<feature type="region of interest" description="Disordered" evidence="2">
    <location>
        <begin position="181"/>
        <end position="202"/>
    </location>
</feature>
<dbReference type="PATRIC" id="fig|1297742.4.peg.4382"/>
<dbReference type="InterPro" id="IPR036059">
    <property type="entry name" value="TldD/PmbA_sf"/>
</dbReference>
<dbReference type="AlphaFoldDB" id="A0A0H4X0P5"/>
<comment type="similarity">
    <text evidence="1">Belongs to the peptidase U62 family.</text>
</comment>
<evidence type="ECO:0000256" key="1">
    <source>
        <dbReference type="ARBA" id="ARBA00005836"/>
    </source>
</evidence>